<dbReference type="GO" id="GO:0032993">
    <property type="term" value="C:protein-DNA complex"/>
    <property type="evidence" value="ECO:0007669"/>
    <property type="project" value="TreeGrafter"/>
</dbReference>
<dbReference type="InterPro" id="IPR039420">
    <property type="entry name" value="WalR-like"/>
</dbReference>
<keyword evidence="3 5" id="KW-0238">DNA-binding</keyword>
<organism evidence="8 9">
    <name type="scientific">Paraburkholderia phenazinium</name>
    <dbReference type="NCBI Taxonomy" id="60549"/>
    <lineage>
        <taxon>Bacteria</taxon>
        <taxon>Pseudomonadati</taxon>
        <taxon>Pseudomonadota</taxon>
        <taxon>Betaproteobacteria</taxon>
        <taxon>Burkholderiales</taxon>
        <taxon>Burkholderiaceae</taxon>
        <taxon>Paraburkholderia</taxon>
    </lineage>
</organism>
<dbReference type="GO" id="GO:0000156">
    <property type="term" value="F:phosphorelay response regulator activity"/>
    <property type="evidence" value="ECO:0007669"/>
    <property type="project" value="TreeGrafter"/>
</dbReference>
<dbReference type="InterPro" id="IPR001867">
    <property type="entry name" value="OmpR/PhoB-type_DNA-bd"/>
</dbReference>
<feature type="domain" description="Response regulatory" evidence="6">
    <location>
        <begin position="18"/>
        <end position="133"/>
    </location>
</feature>
<name>A0A1N6IE27_9BURK</name>
<dbReference type="SUPFAM" id="SSF52172">
    <property type="entry name" value="CheY-like"/>
    <property type="match status" value="1"/>
</dbReference>
<evidence type="ECO:0000259" key="7">
    <source>
        <dbReference type="PROSITE" id="PS51755"/>
    </source>
</evidence>
<evidence type="ECO:0000259" key="6">
    <source>
        <dbReference type="PROSITE" id="PS50110"/>
    </source>
</evidence>
<reference evidence="8 9" key="1">
    <citation type="submission" date="2016-11" db="EMBL/GenBank/DDBJ databases">
        <authorList>
            <person name="Jaros S."/>
            <person name="Januszkiewicz K."/>
            <person name="Wedrychowicz H."/>
        </authorList>
    </citation>
    <scope>NUCLEOTIDE SEQUENCE [LARGE SCALE GENOMIC DNA]</scope>
    <source>
        <strain evidence="8 9">GAS95</strain>
    </source>
</reference>
<dbReference type="SMART" id="SM00448">
    <property type="entry name" value="REC"/>
    <property type="match status" value="1"/>
</dbReference>
<evidence type="ECO:0000313" key="8">
    <source>
        <dbReference type="EMBL" id="SIO30252.1"/>
    </source>
</evidence>
<dbReference type="AlphaFoldDB" id="A0A1N6IE27"/>
<dbReference type="InterPro" id="IPR001789">
    <property type="entry name" value="Sig_transdc_resp-reg_receiver"/>
</dbReference>
<sequence>MTGHPDTNNGVALRGVMRIAVLDDDPAQADLVCQTLSAAGHICHAYAEGRALVRQLRRQTFDLLVLDWNVPDMSGEEVLRWVRESLSERLPVLFMTSRSRETDITSILNTGADDYVVKPVSAGVLLARVGSLLRRAYKLNTTALKEVFGEYEFDLSAKHVLVRGTAVAVTQKEFDLALLLFQHLSRPLSRAHILDVIWKQATEIPSRTMDTHVSMLRSKLGLRPENGYRLTPIYGYGYRLERIEKGDA</sequence>
<keyword evidence="9" id="KW-1185">Reference proteome</keyword>
<evidence type="ECO:0000256" key="4">
    <source>
        <dbReference type="PROSITE-ProRule" id="PRU00169"/>
    </source>
</evidence>
<keyword evidence="1 4" id="KW-0597">Phosphoprotein</keyword>
<accession>A0A1N6IE27</accession>
<keyword evidence="2" id="KW-0902">Two-component regulatory system</keyword>
<dbReference type="SMART" id="SM00862">
    <property type="entry name" value="Trans_reg_C"/>
    <property type="match status" value="1"/>
</dbReference>
<proteinExistence type="predicted"/>
<dbReference type="Pfam" id="PF00072">
    <property type="entry name" value="Response_reg"/>
    <property type="match status" value="1"/>
</dbReference>
<dbReference type="EMBL" id="FSRU01000001">
    <property type="protein sequence ID" value="SIO30252.1"/>
    <property type="molecule type" value="Genomic_DNA"/>
</dbReference>
<evidence type="ECO:0000256" key="2">
    <source>
        <dbReference type="ARBA" id="ARBA00023012"/>
    </source>
</evidence>
<dbReference type="InterPro" id="IPR011006">
    <property type="entry name" value="CheY-like_superfamily"/>
</dbReference>
<dbReference type="CDD" id="cd17574">
    <property type="entry name" value="REC_OmpR"/>
    <property type="match status" value="1"/>
</dbReference>
<evidence type="ECO:0000313" key="9">
    <source>
        <dbReference type="Proteomes" id="UP000185151"/>
    </source>
</evidence>
<gene>
    <name evidence="8" type="ORF">SAMN05444165_2073</name>
</gene>
<dbReference type="Gene3D" id="3.40.50.2300">
    <property type="match status" value="1"/>
</dbReference>
<feature type="modified residue" description="4-aspartylphosphate" evidence="4">
    <location>
        <position position="67"/>
    </location>
</feature>
<dbReference type="PROSITE" id="PS50110">
    <property type="entry name" value="RESPONSE_REGULATORY"/>
    <property type="match status" value="1"/>
</dbReference>
<dbReference type="CDD" id="cd00383">
    <property type="entry name" value="trans_reg_C"/>
    <property type="match status" value="1"/>
</dbReference>
<dbReference type="Gene3D" id="1.10.10.10">
    <property type="entry name" value="Winged helix-like DNA-binding domain superfamily/Winged helix DNA-binding domain"/>
    <property type="match status" value="1"/>
</dbReference>
<dbReference type="GO" id="GO:0000976">
    <property type="term" value="F:transcription cis-regulatory region binding"/>
    <property type="evidence" value="ECO:0007669"/>
    <property type="project" value="TreeGrafter"/>
</dbReference>
<evidence type="ECO:0000256" key="1">
    <source>
        <dbReference type="ARBA" id="ARBA00022553"/>
    </source>
</evidence>
<evidence type="ECO:0000256" key="5">
    <source>
        <dbReference type="PROSITE-ProRule" id="PRU01091"/>
    </source>
</evidence>
<dbReference type="PANTHER" id="PTHR48111:SF40">
    <property type="entry name" value="PHOSPHATE REGULON TRANSCRIPTIONAL REGULATORY PROTEIN PHOB"/>
    <property type="match status" value="1"/>
</dbReference>
<feature type="domain" description="OmpR/PhoB-type" evidence="7">
    <location>
        <begin position="143"/>
        <end position="242"/>
    </location>
</feature>
<dbReference type="Proteomes" id="UP000185151">
    <property type="component" value="Unassembled WGS sequence"/>
</dbReference>
<evidence type="ECO:0000256" key="3">
    <source>
        <dbReference type="ARBA" id="ARBA00023125"/>
    </source>
</evidence>
<dbReference type="Pfam" id="PF00486">
    <property type="entry name" value="Trans_reg_C"/>
    <property type="match status" value="1"/>
</dbReference>
<dbReference type="GO" id="GO:0005829">
    <property type="term" value="C:cytosol"/>
    <property type="evidence" value="ECO:0007669"/>
    <property type="project" value="TreeGrafter"/>
</dbReference>
<dbReference type="PANTHER" id="PTHR48111">
    <property type="entry name" value="REGULATOR OF RPOS"/>
    <property type="match status" value="1"/>
</dbReference>
<feature type="DNA-binding region" description="OmpR/PhoB-type" evidence="5">
    <location>
        <begin position="143"/>
        <end position="242"/>
    </location>
</feature>
<protein>
    <submittedName>
        <fullName evidence="8">Two component transcriptional regulator, winged helix family</fullName>
    </submittedName>
</protein>
<dbReference type="InterPro" id="IPR036388">
    <property type="entry name" value="WH-like_DNA-bd_sf"/>
</dbReference>
<dbReference type="GO" id="GO:0006355">
    <property type="term" value="P:regulation of DNA-templated transcription"/>
    <property type="evidence" value="ECO:0007669"/>
    <property type="project" value="InterPro"/>
</dbReference>
<dbReference type="PROSITE" id="PS51755">
    <property type="entry name" value="OMPR_PHOB"/>
    <property type="match status" value="1"/>
</dbReference>